<comment type="caution">
    <text evidence="2">The sequence shown here is derived from an EMBL/GenBank/DDBJ whole genome shotgun (WGS) entry which is preliminary data.</text>
</comment>
<sequence>MAVREPHAAGAGEDIAAERLFIGDAGGARRELPPAEHEYSYTPCGSTQTHHHHQSPYLANCGQQNAIAAAFSSRLQGQDQDTSRPASAPACAHPPTRLSIHAGPAMNGDAGLVGCLVDRVATRLPHRTGTTGRAFDDDDILQTTRATLVDLSKSAFGVIFESLLCLLEDLARPYAGVATHPAHVLRSELYIIALLADCCSSNWSSLSLPGNDDVDRTGPRVPLPLDDDRVNRLFDALKKLLEPIPEDYVLPAQALLEQISERNICVPRSDNASVSLQKGDGQPAEADCLVETLGELDAYIKTVVEYITASSWSSSFTYVRNVVYSIRTTSFTDASSELSGSSQAAEKLALVFMRLLSFFWVDGPRLGLIIQEICSSYLHFRKPCQNTVAVVVPLLITRWIDRYPNQFVRLHLFHKRLDGGADTLFDMTQTGTDNGKRKGVMYPLQMTLLLLLPDVFEVASNMREAKSNNLVKKVSFLDGFRKALRNGNERAGHCLVALLRAVRHFDVESDSALVSYAMDVQDEVRDAIFTRSPPVPSAPNFHQDIITGAFVSLAHLNLNGCVDTLIKTCISPSAPGKFKIAVVQACSYFAKQTHSARYKDLLDAAVPFMQSQFEVCPRTATALVTTLLTGNWTRVRP</sequence>
<evidence type="ECO:0000256" key="1">
    <source>
        <dbReference type="SAM" id="MobiDB-lite"/>
    </source>
</evidence>
<accession>A0A2K3QPJ5</accession>
<dbReference type="EMBL" id="NRSZ01000108">
    <property type="protein sequence ID" value="PNY29462.1"/>
    <property type="molecule type" value="Genomic_DNA"/>
</dbReference>
<dbReference type="OrthoDB" id="28245at2759"/>
<protein>
    <submittedName>
        <fullName evidence="2">Pentafunctional AROM polypeptide</fullName>
    </submittedName>
</protein>
<organism evidence="2 3">
    <name type="scientific">Tolypocladium capitatum</name>
    <dbReference type="NCBI Taxonomy" id="45235"/>
    <lineage>
        <taxon>Eukaryota</taxon>
        <taxon>Fungi</taxon>
        <taxon>Dikarya</taxon>
        <taxon>Ascomycota</taxon>
        <taxon>Pezizomycotina</taxon>
        <taxon>Sordariomycetes</taxon>
        <taxon>Hypocreomycetidae</taxon>
        <taxon>Hypocreales</taxon>
        <taxon>Ophiocordycipitaceae</taxon>
        <taxon>Tolypocladium</taxon>
    </lineage>
</organism>
<feature type="compositionally biased region" description="Polar residues" evidence="1">
    <location>
        <begin position="73"/>
        <end position="85"/>
    </location>
</feature>
<reference evidence="2 3" key="1">
    <citation type="submission" date="2017-08" db="EMBL/GenBank/DDBJ databases">
        <title>Harnessing the power of phylogenomics to disentangle the directionality and signatures of interkingdom host jumping in the parasitic fungal genus Tolypocladium.</title>
        <authorList>
            <person name="Quandt C.A."/>
            <person name="Patterson W."/>
            <person name="Spatafora J.W."/>
        </authorList>
    </citation>
    <scope>NUCLEOTIDE SEQUENCE [LARGE SCALE GENOMIC DNA]</scope>
    <source>
        <strain evidence="2 3">CBS 113982</strain>
    </source>
</reference>
<gene>
    <name evidence="2" type="ORF">TCAP_00625</name>
</gene>
<evidence type="ECO:0000313" key="3">
    <source>
        <dbReference type="Proteomes" id="UP000236621"/>
    </source>
</evidence>
<dbReference type="Proteomes" id="UP000236621">
    <property type="component" value="Unassembled WGS sequence"/>
</dbReference>
<proteinExistence type="predicted"/>
<keyword evidence="3" id="KW-1185">Reference proteome</keyword>
<evidence type="ECO:0000313" key="2">
    <source>
        <dbReference type="EMBL" id="PNY29462.1"/>
    </source>
</evidence>
<name>A0A2K3QPJ5_9HYPO</name>
<dbReference type="STRING" id="45235.A0A2K3QPJ5"/>
<dbReference type="AlphaFoldDB" id="A0A2K3QPJ5"/>
<feature type="region of interest" description="Disordered" evidence="1">
    <location>
        <begin position="73"/>
        <end position="95"/>
    </location>
</feature>